<dbReference type="RefSeq" id="XP_014751265.1">
    <property type="nucleotide sequence ID" value="XM_014895779.2"/>
</dbReference>
<evidence type="ECO:0000256" key="2">
    <source>
        <dbReference type="ARBA" id="ARBA00022737"/>
    </source>
</evidence>
<dbReference type="OrthoDB" id="45365at2759"/>
<dbReference type="HOGENOM" id="CLU_028510_3_0_1"/>
<organism evidence="4">
    <name type="scientific">Brachypodium distachyon</name>
    <name type="common">Purple false brome</name>
    <name type="synonym">Trachynia distachya</name>
    <dbReference type="NCBI Taxonomy" id="15368"/>
    <lineage>
        <taxon>Eukaryota</taxon>
        <taxon>Viridiplantae</taxon>
        <taxon>Streptophyta</taxon>
        <taxon>Embryophyta</taxon>
        <taxon>Tracheophyta</taxon>
        <taxon>Spermatophyta</taxon>
        <taxon>Magnoliopsida</taxon>
        <taxon>Liliopsida</taxon>
        <taxon>Poales</taxon>
        <taxon>Poaceae</taxon>
        <taxon>BOP clade</taxon>
        <taxon>Pooideae</taxon>
        <taxon>Stipodae</taxon>
        <taxon>Brachypodieae</taxon>
        <taxon>Brachypodium</taxon>
    </lineage>
</organism>
<dbReference type="AlphaFoldDB" id="I1IX03"/>
<dbReference type="Pfam" id="PF24681">
    <property type="entry name" value="Kelch_KLHDC2_KLHL20_DRC7"/>
    <property type="match status" value="1"/>
</dbReference>
<reference evidence="3" key="2">
    <citation type="submission" date="2017-06" db="EMBL/GenBank/DDBJ databases">
        <title>WGS assembly of Brachypodium distachyon.</title>
        <authorList>
            <consortium name="The International Brachypodium Initiative"/>
            <person name="Lucas S."/>
            <person name="Harmon-Smith M."/>
            <person name="Lail K."/>
            <person name="Tice H."/>
            <person name="Grimwood J."/>
            <person name="Bruce D."/>
            <person name="Barry K."/>
            <person name="Shu S."/>
            <person name="Lindquist E."/>
            <person name="Wang M."/>
            <person name="Pitluck S."/>
            <person name="Vogel J.P."/>
            <person name="Garvin D.F."/>
            <person name="Mockler T.C."/>
            <person name="Schmutz J."/>
            <person name="Rokhsar D."/>
            <person name="Bevan M.W."/>
        </authorList>
    </citation>
    <scope>NUCLEOTIDE SEQUENCE</scope>
    <source>
        <strain evidence="3">Bd21</strain>
    </source>
</reference>
<evidence type="ECO:0000313" key="3">
    <source>
        <dbReference type="EMBL" id="PNT60888.1"/>
    </source>
</evidence>
<dbReference type="EnsemblPlants" id="PNT60888">
    <property type="protein sequence ID" value="PNT60888"/>
    <property type="gene ID" value="BRADI_5g07660v3"/>
</dbReference>
<dbReference type="Proteomes" id="UP000008810">
    <property type="component" value="Chromosome 5"/>
</dbReference>
<dbReference type="PANTHER" id="PTHR46344">
    <property type="entry name" value="OS02G0202900 PROTEIN"/>
    <property type="match status" value="1"/>
</dbReference>
<reference evidence="4" key="3">
    <citation type="submission" date="2018-08" db="UniProtKB">
        <authorList>
            <consortium name="EnsemblPlants"/>
        </authorList>
    </citation>
    <scope>IDENTIFICATION</scope>
    <source>
        <strain evidence="4">cv. Bd21</strain>
    </source>
</reference>
<name>I1IX03_BRADI</name>
<dbReference type="Gramene" id="PNT60888">
    <property type="protein sequence ID" value="PNT60888"/>
    <property type="gene ID" value="BRADI_5g07660v3"/>
</dbReference>
<dbReference type="InterPro" id="IPR015915">
    <property type="entry name" value="Kelch-typ_b-propeller"/>
</dbReference>
<dbReference type="Gene3D" id="2.120.10.80">
    <property type="entry name" value="Kelch-type beta propeller"/>
    <property type="match status" value="1"/>
</dbReference>
<dbReference type="Gramene" id="PNT60889">
    <property type="protein sequence ID" value="PNT60889"/>
    <property type="gene ID" value="BRADI_5g07660v3"/>
</dbReference>
<dbReference type="SMART" id="SM00612">
    <property type="entry name" value="Kelch"/>
    <property type="match status" value="2"/>
</dbReference>
<dbReference type="SUPFAM" id="SSF117281">
    <property type="entry name" value="Kelch motif"/>
    <property type="match status" value="1"/>
</dbReference>
<evidence type="ECO:0000313" key="5">
    <source>
        <dbReference type="Proteomes" id="UP000008810"/>
    </source>
</evidence>
<keyword evidence="5" id="KW-1185">Reference proteome</keyword>
<dbReference type="OMA" id="HAVIDKR"/>
<evidence type="ECO:0008006" key="6">
    <source>
        <dbReference type="Google" id="ProtNLM"/>
    </source>
</evidence>
<dbReference type="PANTHER" id="PTHR46344:SF11">
    <property type="entry name" value="OS04G0380300 PROTEIN"/>
    <property type="match status" value="1"/>
</dbReference>
<sequence length="359" mass="39549">MVLKSLTRPKFSSVLMTKEETNELIPGLPEDMAKICLALVPQKHFPAMGAVSRRWMLFVGSREFSAVRKEVGKIEELIYVLVAEPGGKGSRWEVLGYQNNRVLPPMPGVTKAGFGVVVLDGKLFVIAGYDVDHGKERVSDAVYQYDARLNRWGAIASMNVARRDFACAVLEGVIYVAGGFGSDSNSLSTVEAYDSQQNRWTLIDNLRRPRWGSFACGLNSKLYIMGGRSSYTIGNSRFVDVYDPSCCSWDEVKRGCVMVTSHAVCGDRLFCIEWKSQRSLSVFSPADSSWKKITVPLTGSSSTKFCLGVHDGKLLLFSQEEEAGYQTMTYDPAASIGSEWGTSKLKPSGLCFCSVTINV</sequence>
<proteinExistence type="predicted"/>
<keyword evidence="1" id="KW-0880">Kelch repeat</keyword>
<accession>I1IX03</accession>
<dbReference type="EMBL" id="CM000884">
    <property type="protein sequence ID" value="PNT60888.1"/>
    <property type="molecule type" value="Genomic_DNA"/>
</dbReference>
<dbReference type="EMBL" id="CM000884">
    <property type="protein sequence ID" value="PNT60889.1"/>
    <property type="molecule type" value="Genomic_DNA"/>
</dbReference>
<reference evidence="3 4" key="1">
    <citation type="journal article" date="2010" name="Nature">
        <title>Genome sequencing and analysis of the model grass Brachypodium distachyon.</title>
        <authorList>
            <consortium name="International Brachypodium Initiative"/>
        </authorList>
    </citation>
    <scope>NUCLEOTIDE SEQUENCE [LARGE SCALE GENOMIC DNA]</scope>
    <source>
        <strain evidence="3">Bd21</strain>
        <strain evidence="4">cv. Bd21</strain>
    </source>
</reference>
<keyword evidence="2" id="KW-0677">Repeat</keyword>
<dbReference type="CDD" id="cd22152">
    <property type="entry name" value="F-box_AtAFR-like"/>
    <property type="match status" value="1"/>
</dbReference>
<evidence type="ECO:0000313" key="4">
    <source>
        <dbReference type="EnsemblPlants" id="PNT60889"/>
    </source>
</evidence>
<dbReference type="EnsemblPlants" id="PNT60889">
    <property type="protein sequence ID" value="PNT60889"/>
    <property type="gene ID" value="BRADI_5g07660v3"/>
</dbReference>
<dbReference type="eggNOG" id="KOG1072">
    <property type="taxonomic scope" value="Eukaryota"/>
</dbReference>
<protein>
    <recommendedName>
        <fullName evidence="6">F-box domain-containing protein</fullName>
    </recommendedName>
</protein>
<dbReference type="InterPro" id="IPR006652">
    <property type="entry name" value="Kelch_1"/>
</dbReference>
<evidence type="ECO:0000256" key="1">
    <source>
        <dbReference type="ARBA" id="ARBA00022441"/>
    </source>
</evidence>
<dbReference type="KEGG" id="bdi:100846477"/>
<gene>
    <name evidence="4" type="primary">LOC100846477</name>
    <name evidence="3" type="ORF">BRADI_5g07660v3</name>
</gene>
<dbReference type="GeneID" id="100846477"/>